<dbReference type="AlphaFoldDB" id="A0A1D8AAH9"/>
<geneLocation type="plasmid" evidence="2 3">
    <name>pSA1</name>
</geneLocation>
<dbReference type="KEGG" id="nre:BES08_19735"/>
<keyword evidence="2" id="KW-0614">Plasmid</keyword>
<feature type="transmembrane region" description="Helical" evidence="1">
    <location>
        <begin position="30"/>
        <end position="50"/>
    </location>
</feature>
<protein>
    <submittedName>
        <fullName evidence="2">Uncharacterized protein</fullName>
    </submittedName>
</protein>
<dbReference type="Proteomes" id="UP000094626">
    <property type="component" value="Plasmid pSA1"/>
</dbReference>
<keyword evidence="3" id="KW-1185">Reference proteome</keyword>
<organism evidence="2 3">
    <name type="scientific">Novosphingobium resinovorum</name>
    <dbReference type="NCBI Taxonomy" id="158500"/>
    <lineage>
        <taxon>Bacteria</taxon>
        <taxon>Pseudomonadati</taxon>
        <taxon>Pseudomonadota</taxon>
        <taxon>Alphaproteobacteria</taxon>
        <taxon>Sphingomonadales</taxon>
        <taxon>Sphingomonadaceae</taxon>
        <taxon>Novosphingobium</taxon>
    </lineage>
</organism>
<dbReference type="EMBL" id="CP017076">
    <property type="protein sequence ID" value="AOR79122.1"/>
    <property type="molecule type" value="Genomic_DNA"/>
</dbReference>
<sequence>MLYLIVALFVIMWVLPSALTNLGVPSDLVMWIEFAFGLLWFVVGGVRSFMIACPNCGRSRDCQEFRVWAGG</sequence>
<accession>A0A1D8AAH9</accession>
<keyword evidence="1" id="KW-0472">Membrane</keyword>
<proteinExistence type="predicted"/>
<name>A0A1D8AAH9_9SPHN</name>
<keyword evidence="1" id="KW-0812">Transmembrane</keyword>
<gene>
    <name evidence="2" type="ORF">BES08_19735</name>
</gene>
<keyword evidence="1" id="KW-1133">Transmembrane helix</keyword>
<evidence type="ECO:0000313" key="2">
    <source>
        <dbReference type="EMBL" id="AOR79122.1"/>
    </source>
</evidence>
<evidence type="ECO:0000256" key="1">
    <source>
        <dbReference type="SAM" id="Phobius"/>
    </source>
</evidence>
<reference evidence="3" key="1">
    <citation type="journal article" date="2017" name="J. Biotechnol.">
        <title>Complete genome sequence of Novosphingobium resinovorum SA1, a versatile xenobiotic-degrading bacterium capable of utilizing sulfanilic acid.</title>
        <authorList>
            <person name="Hegedus B."/>
            <person name="Kos P.B."/>
            <person name="Balint B."/>
            <person name="Maroti G."/>
            <person name="Gan H.M."/>
            <person name="Perei K."/>
            <person name="Rakhely G."/>
        </authorList>
    </citation>
    <scope>NUCLEOTIDE SEQUENCE [LARGE SCALE GENOMIC DNA]</scope>
    <source>
        <strain evidence="3">SA1</strain>
    </source>
</reference>
<evidence type="ECO:0000313" key="3">
    <source>
        <dbReference type="Proteomes" id="UP000094626"/>
    </source>
</evidence>